<reference evidence="2 3" key="1">
    <citation type="submission" date="2016-09" db="EMBL/GenBank/DDBJ databases">
        <title>Pseudoalteromonas amylolytica sp. nov., isolated from the surface seawater.</title>
        <authorList>
            <person name="Wu Y.-H."/>
            <person name="Cheng H."/>
            <person name="Jin X.-B."/>
            <person name="Wang C.-S."/>
            <person name="Xu X.-W."/>
        </authorList>
    </citation>
    <scope>NUCLEOTIDE SEQUENCE [LARGE SCALE GENOMIC DNA]</scope>
    <source>
        <strain evidence="2 3">JW1</strain>
    </source>
</reference>
<proteinExistence type="predicted"/>
<feature type="signal peptide" evidence="1">
    <location>
        <begin position="1"/>
        <end position="21"/>
    </location>
</feature>
<dbReference type="AlphaFoldDB" id="A0A1S1MPP6"/>
<accession>A0A1S1MPP6</accession>
<feature type="chain" id="PRO_5010287504" description="Porin" evidence="1">
    <location>
        <begin position="22"/>
        <end position="411"/>
    </location>
</feature>
<evidence type="ECO:0008006" key="4">
    <source>
        <dbReference type="Google" id="ProtNLM"/>
    </source>
</evidence>
<keyword evidence="3" id="KW-1185">Reference proteome</keyword>
<evidence type="ECO:0000313" key="3">
    <source>
        <dbReference type="Proteomes" id="UP000179786"/>
    </source>
</evidence>
<dbReference type="SUPFAM" id="SSF56935">
    <property type="entry name" value="Porins"/>
    <property type="match status" value="1"/>
</dbReference>
<sequence length="411" mass="47315">MNMSRVLAISVATLLSQLTQAQEITGKFHGLVEITATNTSEDRSWLRQGWGVARFDADSDVFNVSRAALTGRMDFSSAWSAHAVAQYVPDPDHKLGFTEAYMHYQPLAQGYQFSSKIGGFYPRMSLENPAFGWSSPYTFNYSGLNAWLGEEVRTFGAEFELKRAARRFRSKHDVSVIGALFKGNDPAGTLLAWRGFVPHDRQSVFNERIAFARVKSLYTPQLRFQGQYVDPFSEVDGRFGYYIGAHWSYLKRHNLRVYWYDNNGDPSAVNYNTKQYAWDTKFWSLAWRSKVSAQTQFITQAMYGNTAMGPRRGVDNDFYSWYVMLSHTFNDYRISGRVEQSKVMDKDIWAFDPNASFTQGITLNVRKTLSETWQVGAEFQFIDYEAESRPMAYLPLDLNEQVWRVSAQYQF</sequence>
<gene>
    <name evidence="2" type="ORF">BET10_01195</name>
</gene>
<comment type="caution">
    <text evidence="2">The sequence shown here is derived from an EMBL/GenBank/DDBJ whole genome shotgun (WGS) entry which is preliminary data.</text>
</comment>
<evidence type="ECO:0000256" key="1">
    <source>
        <dbReference type="SAM" id="SignalP"/>
    </source>
</evidence>
<keyword evidence="1" id="KW-0732">Signal</keyword>
<name>A0A1S1MPP6_9GAMM</name>
<protein>
    <recommendedName>
        <fullName evidence="4">Porin</fullName>
    </recommendedName>
</protein>
<dbReference type="EMBL" id="MKJU01000037">
    <property type="protein sequence ID" value="OHU86843.1"/>
    <property type="molecule type" value="Genomic_DNA"/>
</dbReference>
<organism evidence="2 3">
    <name type="scientific">Pseudoalteromonas amylolytica</name>
    <dbReference type="NCBI Taxonomy" id="1859457"/>
    <lineage>
        <taxon>Bacteria</taxon>
        <taxon>Pseudomonadati</taxon>
        <taxon>Pseudomonadota</taxon>
        <taxon>Gammaproteobacteria</taxon>
        <taxon>Alteromonadales</taxon>
        <taxon>Pseudoalteromonadaceae</taxon>
        <taxon>Pseudoalteromonas</taxon>
    </lineage>
</organism>
<dbReference type="STRING" id="1859457.BET10_01195"/>
<evidence type="ECO:0000313" key="2">
    <source>
        <dbReference type="EMBL" id="OHU86843.1"/>
    </source>
</evidence>
<dbReference type="Proteomes" id="UP000179786">
    <property type="component" value="Unassembled WGS sequence"/>
</dbReference>